<dbReference type="Pfam" id="PF13560">
    <property type="entry name" value="HTH_31"/>
    <property type="match status" value="1"/>
</dbReference>
<dbReference type="PROSITE" id="PS50943">
    <property type="entry name" value="HTH_CROC1"/>
    <property type="match status" value="1"/>
</dbReference>
<dbReference type="Proteomes" id="UP000229897">
    <property type="component" value="Chromosome"/>
</dbReference>
<evidence type="ECO:0000313" key="2">
    <source>
        <dbReference type="EMBL" id="ATQ78781.1"/>
    </source>
</evidence>
<dbReference type="SMART" id="SM00530">
    <property type="entry name" value="HTH_XRE"/>
    <property type="match status" value="1"/>
</dbReference>
<name>A0A2D2DUY3_9BURK</name>
<dbReference type="InterPro" id="IPR001387">
    <property type="entry name" value="Cro/C1-type_HTH"/>
</dbReference>
<reference evidence="2" key="1">
    <citation type="submission" date="2017-10" db="EMBL/GenBank/DDBJ databases">
        <title>Massilia psychrophilum sp. nov., a novel purple-pigmented bacterium isolated from Tianshan glacier, Xinjiang Municipality, China.</title>
        <authorList>
            <person name="Wang H."/>
        </authorList>
    </citation>
    <scope>NUCLEOTIDE SEQUENCE [LARGE SCALE GENOMIC DNA]</scope>
    <source>
        <strain evidence="2">B2</strain>
    </source>
</reference>
<dbReference type="OrthoDB" id="9182103at2"/>
<dbReference type="GO" id="GO:0003677">
    <property type="term" value="F:DNA binding"/>
    <property type="evidence" value="ECO:0007669"/>
    <property type="project" value="InterPro"/>
</dbReference>
<dbReference type="EMBL" id="CP024608">
    <property type="protein sequence ID" value="ATQ78781.1"/>
    <property type="molecule type" value="Genomic_DNA"/>
</dbReference>
<organism evidence="2 3">
    <name type="scientific">Massilia violaceinigra</name>
    <dbReference type="NCBI Taxonomy" id="2045208"/>
    <lineage>
        <taxon>Bacteria</taxon>
        <taxon>Pseudomonadati</taxon>
        <taxon>Pseudomonadota</taxon>
        <taxon>Betaproteobacteria</taxon>
        <taxon>Burkholderiales</taxon>
        <taxon>Oxalobacteraceae</taxon>
        <taxon>Telluria group</taxon>
        <taxon>Massilia</taxon>
    </lineage>
</organism>
<keyword evidence="3" id="KW-1185">Reference proteome</keyword>
<dbReference type="Gene3D" id="1.10.260.40">
    <property type="entry name" value="lambda repressor-like DNA-binding domains"/>
    <property type="match status" value="1"/>
</dbReference>
<dbReference type="InterPro" id="IPR010982">
    <property type="entry name" value="Lambda_DNA-bd_dom_sf"/>
</dbReference>
<dbReference type="KEGG" id="mass:CR152_08565"/>
<dbReference type="CDD" id="cd00093">
    <property type="entry name" value="HTH_XRE"/>
    <property type="match status" value="1"/>
</dbReference>
<dbReference type="SUPFAM" id="SSF47413">
    <property type="entry name" value="lambda repressor-like DNA-binding domains"/>
    <property type="match status" value="1"/>
</dbReference>
<proteinExistence type="predicted"/>
<gene>
    <name evidence="2" type="ORF">CR152_08565</name>
</gene>
<protein>
    <recommendedName>
        <fullName evidence="1">HTH cro/C1-type domain-containing protein</fullName>
    </recommendedName>
</protein>
<dbReference type="AlphaFoldDB" id="A0A2D2DUY3"/>
<evidence type="ECO:0000313" key="3">
    <source>
        <dbReference type="Proteomes" id="UP000229897"/>
    </source>
</evidence>
<feature type="domain" description="HTH cro/C1-type" evidence="1">
    <location>
        <begin position="24"/>
        <end position="55"/>
    </location>
</feature>
<evidence type="ECO:0000259" key="1">
    <source>
        <dbReference type="PROSITE" id="PS50943"/>
    </source>
</evidence>
<sequence length="113" mass="12276">MKVRQSAVLSTHLAQEVVHLGQLLARLRHARHVKQADAALRAGLSRNTAYRIEKGDPGLAIGQVLRYLEAIAPGTTLTSLLLESDPALVSLQARESTKRVRDLSAAELDGLNF</sequence>
<accession>A0A2D2DUY3</accession>